<gene>
    <name evidence="1" type="ORF">S03H2_35203</name>
</gene>
<dbReference type="EMBL" id="BARU01021516">
    <property type="protein sequence ID" value="GAH60896.1"/>
    <property type="molecule type" value="Genomic_DNA"/>
</dbReference>
<sequence length="90" mass="10479">MKIIDALKTKIQDNNDKIQDNSNKIQSIQTSLKMLNTSVRKLEMRFKRKDIPRLPKCDFCGRVVKDTEAKICVDCGNPLSETMLREKDYM</sequence>
<reference evidence="1" key="1">
    <citation type="journal article" date="2014" name="Front. Microbiol.">
        <title>High frequency of phylogenetically diverse reductive dehalogenase-homologous genes in deep subseafloor sedimentary metagenomes.</title>
        <authorList>
            <person name="Kawai M."/>
            <person name="Futagami T."/>
            <person name="Toyoda A."/>
            <person name="Takaki Y."/>
            <person name="Nishi S."/>
            <person name="Hori S."/>
            <person name="Arai W."/>
            <person name="Tsubouchi T."/>
            <person name="Morono Y."/>
            <person name="Uchiyama I."/>
            <person name="Ito T."/>
            <person name="Fujiyama A."/>
            <person name="Inagaki F."/>
            <person name="Takami H."/>
        </authorList>
    </citation>
    <scope>NUCLEOTIDE SEQUENCE</scope>
    <source>
        <strain evidence="1">Expedition CK06-06</strain>
    </source>
</reference>
<proteinExistence type="predicted"/>
<name>X1GSK9_9ZZZZ</name>
<accession>X1GSK9</accession>
<evidence type="ECO:0000313" key="1">
    <source>
        <dbReference type="EMBL" id="GAH60896.1"/>
    </source>
</evidence>
<dbReference type="AlphaFoldDB" id="X1GSK9"/>
<organism evidence="1">
    <name type="scientific">marine sediment metagenome</name>
    <dbReference type="NCBI Taxonomy" id="412755"/>
    <lineage>
        <taxon>unclassified sequences</taxon>
        <taxon>metagenomes</taxon>
        <taxon>ecological metagenomes</taxon>
    </lineage>
</organism>
<feature type="non-terminal residue" evidence="1">
    <location>
        <position position="90"/>
    </location>
</feature>
<comment type="caution">
    <text evidence="1">The sequence shown here is derived from an EMBL/GenBank/DDBJ whole genome shotgun (WGS) entry which is preliminary data.</text>
</comment>
<protein>
    <submittedName>
        <fullName evidence="1">Uncharacterized protein</fullName>
    </submittedName>
</protein>